<dbReference type="eggNOG" id="ENOG50333Q2">
    <property type="taxonomic scope" value="Bacteria"/>
</dbReference>
<dbReference type="PATRIC" id="fig|1285586.5.peg.4481"/>
<name>R7Z8D5_LYSSH</name>
<reference evidence="1 2" key="1">
    <citation type="submission" date="2013-04" db="EMBL/GenBank/DDBJ databases">
        <title>Draft genome of the heavy metal tolerant bacterium Lysinibacillus sphaericus strain OT4b.31.</title>
        <authorList>
            <person name="Pena-Montenegro T.D."/>
            <person name="Dussan J."/>
        </authorList>
    </citation>
    <scope>NUCLEOTIDE SEQUENCE [LARGE SCALE GENOMIC DNA]</scope>
    <source>
        <strain evidence="1 2">OT4b.31</strain>
    </source>
</reference>
<dbReference type="Proteomes" id="UP000013911">
    <property type="component" value="Unassembled WGS sequence"/>
</dbReference>
<evidence type="ECO:0000313" key="2">
    <source>
        <dbReference type="Proteomes" id="UP000013911"/>
    </source>
</evidence>
<organism evidence="1 2">
    <name type="scientific">Lysinibacillus sphaericus OT4b.31</name>
    <dbReference type="NCBI Taxonomy" id="1285586"/>
    <lineage>
        <taxon>Bacteria</taxon>
        <taxon>Bacillati</taxon>
        <taxon>Bacillota</taxon>
        <taxon>Bacilli</taxon>
        <taxon>Bacillales</taxon>
        <taxon>Bacillaceae</taxon>
        <taxon>Lysinibacillus</taxon>
    </lineage>
</organism>
<dbReference type="EMBL" id="AQPX01000035">
    <property type="protein sequence ID" value="EON70435.1"/>
    <property type="molecule type" value="Genomic_DNA"/>
</dbReference>
<dbReference type="OrthoDB" id="1683192at2"/>
<comment type="caution">
    <text evidence="1">The sequence shown here is derived from an EMBL/GenBank/DDBJ whole genome shotgun (WGS) entry which is preliminary data.</text>
</comment>
<dbReference type="AlphaFoldDB" id="R7Z8D5"/>
<protein>
    <submittedName>
        <fullName evidence="1">Uncharacterized protein</fullName>
    </submittedName>
</protein>
<dbReference type="RefSeq" id="WP_010861199.1">
    <property type="nucleotide sequence ID" value="NZ_KB933410.1"/>
</dbReference>
<accession>R7Z8D5</accession>
<evidence type="ECO:0000313" key="1">
    <source>
        <dbReference type="EMBL" id="EON70435.1"/>
    </source>
</evidence>
<sequence length="116" mass="13232">MNDLILETIESYNNYLTLLPDGCLNIAEKLREDQIANALNDIKDFTEGVIWLVDAGTQLSKNEVEVTLNISQIHDFLNEINESLQMNDYNLAADLFEYEIAEFFKTATLLQSALKQ</sequence>
<gene>
    <name evidence="1" type="ORF">H131_21502</name>
</gene>
<dbReference type="HOGENOM" id="CLU_165982_1_0_9"/>
<proteinExistence type="predicted"/>